<accession>A0A086B700</accession>
<gene>
    <name evidence="1" type="ORF">IQ37_13095</name>
</gene>
<dbReference type="OrthoDB" id="1248892at2"/>
<name>A0A086B700_9FLAO</name>
<dbReference type="AlphaFoldDB" id="A0A086B700"/>
<evidence type="ECO:0000313" key="2">
    <source>
        <dbReference type="Proteomes" id="UP000028709"/>
    </source>
</evidence>
<evidence type="ECO:0008006" key="3">
    <source>
        <dbReference type="Google" id="ProtNLM"/>
    </source>
</evidence>
<dbReference type="RefSeq" id="WP_034685744.1">
    <property type="nucleotide sequence ID" value="NZ_CP023049.2"/>
</dbReference>
<evidence type="ECO:0000313" key="1">
    <source>
        <dbReference type="EMBL" id="KFF24714.1"/>
    </source>
</evidence>
<dbReference type="KEGG" id="cpip:CJF12_19365"/>
<dbReference type="Proteomes" id="UP000028709">
    <property type="component" value="Unassembled WGS sequence"/>
</dbReference>
<protein>
    <recommendedName>
        <fullName evidence="3">Isochorismatase</fullName>
    </recommendedName>
</protein>
<reference evidence="1 2" key="1">
    <citation type="submission" date="2014-07" db="EMBL/GenBank/DDBJ databases">
        <title>Genome of Chryseobacterium piperi CTM.</title>
        <authorList>
            <person name="Pipes S.E."/>
            <person name="Stropko S.J."/>
            <person name="Newman J.D."/>
        </authorList>
    </citation>
    <scope>NUCLEOTIDE SEQUENCE [LARGE SCALE GENOMIC DNA]</scope>
    <source>
        <strain evidence="1 2">CTM</strain>
    </source>
</reference>
<dbReference type="EMBL" id="JPRJ01000025">
    <property type="protein sequence ID" value="KFF24714.1"/>
    <property type="molecule type" value="Genomic_DNA"/>
</dbReference>
<dbReference type="eggNOG" id="ENOG5032WWY">
    <property type="taxonomic scope" value="Bacteria"/>
</dbReference>
<sequence length="153" mass="18158">MKTSLAAYPSKFASPEGIFIVGKTRFKWYNLAEDLQNISQQDIINAKKCIENTEEKFQDIDDIGFVIMHRCGQNYLLLVCTWRSENELWESVYYDGSGHFEIWERKNIHIPTYCVWEMGIVYHESRAWKKFLGTDRKDKSKQHYLEDVFEGEV</sequence>
<dbReference type="STRING" id="558152.IQ37_13095"/>
<keyword evidence="2" id="KW-1185">Reference proteome</keyword>
<comment type="caution">
    <text evidence="1">The sequence shown here is derived from an EMBL/GenBank/DDBJ whole genome shotgun (WGS) entry which is preliminary data.</text>
</comment>
<organism evidence="1 2">
    <name type="scientific">Chryseobacterium piperi</name>
    <dbReference type="NCBI Taxonomy" id="558152"/>
    <lineage>
        <taxon>Bacteria</taxon>
        <taxon>Pseudomonadati</taxon>
        <taxon>Bacteroidota</taxon>
        <taxon>Flavobacteriia</taxon>
        <taxon>Flavobacteriales</taxon>
        <taxon>Weeksellaceae</taxon>
        <taxon>Chryseobacterium group</taxon>
        <taxon>Chryseobacterium</taxon>
    </lineage>
</organism>
<proteinExistence type="predicted"/>